<sequence>MLPSTKTINKKTQLVIQEEKTGCAIASVAAVVGTTYAEVKARANSIGIFATDDKLYSETNYVRRLLKEYDTRAAPDETPFRSWETLPELALLAIKHHLEGGRPFWHWVVFSRENGSPVILDSAAYLKNNIRRDFYRIKPRWYIKIISRK</sequence>
<evidence type="ECO:0000313" key="1">
    <source>
        <dbReference type="EMBL" id="VAV83971.1"/>
    </source>
</evidence>
<name>A0A3B0QUI9_9ZZZZ</name>
<evidence type="ECO:0008006" key="2">
    <source>
        <dbReference type="Google" id="ProtNLM"/>
    </source>
</evidence>
<reference evidence="1" key="1">
    <citation type="submission" date="2018-06" db="EMBL/GenBank/DDBJ databases">
        <authorList>
            <person name="Zhirakovskaya E."/>
        </authorList>
    </citation>
    <scope>NUCLEOTIDE SEQUENCE</scope>
</reference>
<protein>
    <recommendedName>
        <fullName evidence="2">Peptidase C39 domain-containing protein</fullName>
    </recommendedName>
</protein>
<organism evidence="1">
    <name type="scientific">hydrothermal vent metagenome</name>
    <dbReference type="NCBI Taxonomy" id="652676"/>
    <lineage>
        <taxon>unclassified sequences</taxon>
        <taxon>metagenomes</taxon>
        <taxon>ecological metagenomes</taxon>
    </lineage>
</organism>
<dbReference type="AlphaFoldDB" id="A0A3B0QUI9"/>
<proteinExistence type="predicted"/>
<gene>
    <name evidence="1" type="ORF">MNBD_DELTA01-1544</name>
</gene>
<accession>A0A3B0QUI9</accession>
<dbReference type="EMBL" id="UOEA01000058">
    <property type="protein sequence ID" value="VAV83971.1"/>
    <property type="molecule type" value="Genomic_DNA"/>
</dbReference>